<feature type="region of interest" description="Disordered" evidence="6">
    <location>
        <begin position="1"/>
        <end position="20"/>
    </location>
</feature>
<keyword evidence="5" id="KW-1015">Disulfide bond</keyword>
<dbReference type="OrthoDB" id="10061449at2759"/>
<reference evidence="8" key="1">
    <citation type="submission" date="2019-03" db="EMBL/GenBank/DDBJ databases">
        <authorList>
            <person name="Warren W.C."/>
            <person name="Johnson G.S."/>
        </authorList>
    </citation>
    <scope>NUCLEOTIDE SEQUENCE [LARGE SCALE GENOMIC DNA]</scope>
    <source>
        <strain evidence="8">Basenji</strain>
    </source>
</reference>
<evidence type="ECO:0000256" key="3">
    <source>
        <dbReference type="ARBA" id="ARBA00022801"/>
    </source>
</evidence>
<dbReference type="GO" id="GO:0006508">
    <property type="term" value="P:proteolysis"/>
    <property type="evidence" value="ECO:0007669"/>
    <property type="project" value="UniProtKB-KW"/>
</dbReference>
<evidence type="ECO:0000313" key="9">
    <source>
        <dbReference type="Proteomes" id="UP000694429"/>
    </source>
</evidence>
<dbReference type="InterPro" id="IPR033116">
    <property type="entry name" value="TRYPSIN_SER"/>
</dbReference>
<evidence type="ECO:0000259" key="7">
    <source>
        <dbReference type="PROSITE" id="PS50240"/>
    </source>
</evidence>
<dbReference type="InterPro" id="IPR043504">
    <property type="entry name" value="Peptidase_S1_PA_chymotrypsin"/>
</dbReference>
<dbReference type="PRINTS" id="PR00722">
    <property type="entry name" value="CHYMOTRYPSIN"/>
</dbReference>
<accession>A0A8C0M679</accession>
<dbReference type="Pfam" id="PF00089">
    <property type="entry name" value="Trypsin"/>
    <property type="match status" value="1"/>
</dbReference>
<sequence length="326" mass="35156">MSREGGGHRPLAGGQATHCRGANPTAPAAAEWVPGSLLCSVIPPFSLSGCPYTNTACSLHSLPLCSFSLSPSLTHALTLSCPSSLTHLFFIALYLPVCLSMAVSLCLQDPPSCSMAIYPYLSLLSSFLGVPSLPSNCEVWLGRHNLSESEDEGQLVQVRKSFIHPLYKTKVPRAVIRPGEDRSHDLMLLHLEEPAKITKAVRVMDLPKKEPPLGSTCYVSGWGSTDPETIFHPGSLQCVDLKLLSNNQCAKVYTQKVTKFMLCAGVLEGKKDTCKGDSGGPLICDGELVGITSWGATPCGKPQMPSLYTRVMPHLMWIKDTMKANT</sequence>
<dbReference type="Gene3D" id="2.40.10.10">
    <property type="entry name" value="Trypsin-like serine proteases"/>
    <property type="match status" value="2"/>
</dbReference>
<dbReference type="InterPro" id="IPR009003">
    <property type="entry name" value="Peptidase_S1_PA"/>
</dbReference>
<dbReference type="PROSITE" id="PS00135">
    <property type="entry name" value="TRYPSIN_SER"/>
    <property type="match status" value="1"/>
</dbReference>
<evidence type="ECO:0000256" key="2">
    <source>
        <dbReference type="ARBA" id="ARBA00022670"/>
    </source>
</evidence>
<dbReference type="CDD" id="cd00190">
    <property type="entry name" value="Tryp_SPc"/>
    <property type="match status" value="1"/>
</dbReference>
<dbReference type="SMART" id="SM00020">
    <property type="entry name" value="Tryp_SPc"/>
    <property type="match status" value="1"/>
</dbReference>
<comment type="similarity">
    <text evidence="1">Belongs to the peptidase S1 family. Snake venom subfamily.</text>
</comment>
<keyword evidence="2" id="KW-0645">Protease</keyword>
<keyword evidence="3" id="KW-0378">Hydrolase</keyword>
<evidence type="ECO:0000256" key="6">
    <source>
        <dbReference type="SAM" id="MobiDB-lite"/>
    </source>
</evidence>
<evidence type="ECO:0000256" key="4">
    <source>
        <dbReference type="ARBA" id="ARBA00022825"/>
    </source>
</evidence>
<evidence type="ECO:0000313" key="8">
    <source>
        <dbReference type="Ensembl" id="ENSCAFP00030004511.1"/>
    </source>
</evidence>
<dbReference type="AlphaFoldDB" id="A0A8C0M679"/>
<name>A0A8C0M679_CANLF</name>
<reference evidence="8" key="2">
    <citation type="submission" date="2025-08" db="UniProtKB">
        <authorList>
            <consortium name="Ensembl"/>
        </authorList>
    </citation>
    <scope>IDENTIFICATION</scope>
</reference>
<dbReference type="Proteomes" id="UP000694429">
    <property type="component" value="Chromosome 1"/>
</dbReference>
<keyword evidence="4" id="KW-0720">Serine protease</keyword>
<dbReference type="Ensembl" id="ENSCAFT00030005078.1">
    <property type="protein sequence ID" value="ENSCAFP00030004511.1"/>
    <property type="gene ID" value="ENSCAFG00030002733.1"/>
</dbReference>
<dbReference type="PANTHER" id="PTHR24271:SF47">
    <property type="entry name" value="KALLIKREIN-1"/>
    <property type="match status" value="1"/>
</dbReference>
<organism evidence="8 9">
    <name type="scientific">Canis lupus familiaris</name>
    <name type="common">Dog</name>
    <name type="synonym">Canis familiaris</name>
    <dbReference type="NCBI Taxonomy" id="9615"/>
    <lineage>
        <taxon>Eukaryota</taxon>
        <taxon>Metazoa</taxon>
        <taxon>Chordata</taxon>
        <taxon>Craniata</taxon>
        <taxon>Vertebrata</taxon>
        <taxon>Euteleostomi</taxon>
        <taxon>Mammalia</taxon>
        <taxon>Eutheria</taxon>
        <taxon>Laurasiatheria</taxon>
        <taxon>Carnivora</taxon>
        <taxon>Caniformia</taxon>
        <taxon>Canidae</taxon>
        <taxon>Canis</taxon>
    </lineage>
</organism>
<dbReference type="PROSITE" id="PS50240">
    <property type="entry name" value="TRYPSIN_DOM"/>
    <property type="match status" value="1"/>
</dbReference>
<dbReference type="InterPro" id="IPR001254">
    <property type="entry name" value="Trypsin_dom"/>
</dbReference>
<dbReference type="FunFam" id="2.40.10.10:FF:000010">
    <property type="entry name" value="Kallikrein related peptidase 11"/>
    <property type="match status" value="1"/>
</dbReference>
<protein>
    <submittedName>
        <fullName evidence="8">Kallikrein-related peptidase 2</fullName>
    </submittedName>
</protein>
<dbReference type="PANTHER" id="PTHR24271">
    <property type="entry name" value="KALLIKREIN-RELATED"/>
    <property type="match status" value="1"/>
</dbReference>
<proteinExistence type="inferred from homology"/>
<evidence type="ECO:0000256" key="1">
    <source>
        <dbReference type="ARBA" id="ARBA00009228"/>
    </source>
</evidence>
<dbReference type="GO" id="GO:0004252">
    <property type="term" value="F:serine-type endopeptidase activity"/>
    <property type="evidence" value="ECO:0007669"/>
    <property type="project" value="InterPro"/>
</dbReference>
<dbReference type="SUPFAM" id="SSF50494">
    <property type="entry name" value="Trypsin-like serine proteases"/>
    <property type="match status" value="1"/>
</dbReference>
<evidence type="ECO:0000256" key="5">
    <source>
        <dbReference type="ARBA" id="ARBA00023157"/>
    </source>
</evidence>
<feature type="domain" description="Peptidase S1" evidence="7">
    <location>
        <begin position="11"/>
        <end position="323"/>
    </location>
</feature>
<dbReference type="InterPro" id="IPR001314">
    <property type="entry name" value="Peptidase_S1A"/>
</dbReference>
<gene>
    <name evidence="8" type="primary">KLK2</name>
</gene>